<accession>A0A0F9HHV4</accession>
<proteinExistence type="predicted"/>
<dbReference type="EMBL" id="LAZR01015082">
    <property type="protein sequence ID" value="KKM14722.1"/>
    <property type="molecule type" value="Genomic_DNA"/>
</dbReference>
<gene>
    <name evidence="1" type="ORF">LCGC14_1703350</name>
</gene>
<comment type="caution">
    <text evidence="1">The sequence shown here is derived from an EMBL/GenBank/DDBJ whole genome shotgun (WGS) entry which is preliminary data.</text>
</comment>
<protein>
    <submittedName>
        <fullName evidence="1">Uncharacterized protein</fullName>
    </submittedName>
</protein>
<dbReference type="SUPFAM" id="SSF56973">
    <property type="entry name" value="Aerolisin/ETX pore-forming domain"/>
    <property type="match status" value="1"/>
</dbReference>
<organism evidence="1">
    <name type="scientific">marine sediment metagenome</name>
    <dbReference type="NCBI Taxonomy" id="412755"/>
    <lineage>
        <taxon>unclassified sequences</taxon>
        <taxon>metagenomes</taxon>
        <taxon>ecological metagenomes</taxon>
    </lineage>
</organism>
<dbReference type="AlphaFoldDB" id="A0A0F9HHV4"/>
<evidence type="ECO:0000313" key="1">
    <source>
        <dbReference type="EMBL" id="KKM14722.1"/>
    </source>
</evidence>
<name>A0A0F9HHV4_9ZZZZ</name>
<feature type="non-terminal residue" evidence="1">
    <location>
        <position position="1"/>
    </location>
</feature>
<sequence length="80" mass="8595">VEGTFIKTMTSSADITSIHLEVKGSAFVGTRYEFSTDSGDTTQDISPDTQITVPAGTLIWLKVYINSAETEIDSLAVHGK</sequence>
<reference evidence="1" key="1">
    <citation type="journal article" date="2015" name="Nature">
        <title>Complex archaea that bridge the gap between prokaryotes and eukaryotes.</title>
        <authorList>
            <person name="Spang A."/>
            <person name="Saw J.H."/>
            <person name="Jorgensen S.L."/>
            <person name="Zaremba-Niedzwiedzka K."/>
            <person name="Martijn J."/>
            <person name="Lind A.E."/>
            <person name="van Eijk R."/>
            <person name="Schleper C."/>
            <person name="Guy L."/>
            <person name="Ettema T.J."/>
        </authorList>
    </citation>
    <scope>NUCLEOTIDE SEQUENCE</scope>
</reference>